<dbReference type="NCBIfam" id="TIGR01216">
    <property type="entry name" value="ATP_synt_epsi"/>
    <property type="match status" value="1"/>
</dbReference>
<dbReference type="GO" id="GO:0005524">
    <property type="term" value="F:ATP binding"/>
    <property type="evidence" value="ECO:0007669"/>
    <property type="project" value="UniProtKB-UniRule"/>
</dbReference>
<comment type="function">
    <text evidence="8">Produces ATP from ADP in the presence of a proton gradient across the membrane.</text>
</comment>
<dbReference type="InterPro" id="IPR020546">
    <property type="entry name" value="ATP_synth_F1_dsu/esu_N"/>
</dbReference>
<evidence type="ECO:0000256" key="4">
    <source>
        <dbReference type="ARBA" id="ARBA00023065"/>
    </source>
</evidence>
<keyword evidence="5 8" id="KW-0472">Membrane</keyword>
<gene>
    <name evidence="8" type="primary">atpC</name>
    <name evidence="12" type="ORF">UW22_C0037G0011</name>
</gene>
<dbReference type="InterPro" id="IPR001469">
    <property type="entry name" value="ATP_synth_F1_dsu/esu"/>
</dbReference>
<evidence type="ECO:0000256" key="2">
    <source>
        <dbReference type="ARBA" id="ARBA00005712"/>
    </source>
</evidence>
<dbReference type="PANTHER" id="PTHR13822">
    <property type="entry name" value="ATP SYNTHASE DELTA/EPSILON CHAIN"/>
    <property type="match status" value="1"/>
</dbReference>
<dbReference type="AlphaFoldDB" id="A0A0G1GQ85"/>
<dbReference type="InterPro" id="IPR036771">
    <property type="entry name" value="ATPsynth_dsu/esu_N"/>
</dbReference>
<organism evidence="12 13">
    <name type="scientific">Candidatus Gottesmanbacteria bacterium GW2011_GWB1_44_11c</name>
    <dbReference type="NCBI Taxonomy" id="1618447"/>
    <lineage>
        <taxon>Bacteria</taxon>
        <taxon>Candidatus Gottesmaniibacteriota</taxon>
    </lineage>
</organism>
<keyword evidence="6 8" id="KW-0139">CF(1)</keyword>
<protein>
    <recommendedName>
        <fullName evidence="8">ATP synthase epsilon chain</fullName>
    </recommendedName>
    <alternativeName>
        <fullName evidence="8">ATP synthase F1 sector epsilon subunit</fullName>
    </alternativeName>
    <alternativeName>
        <fullName evidence="8">F-ATPase epsilon subunit</fullName>
    </alternativeName>
</protein>
<comment type="subunit">
    <text evidence="8 9">F-type ATPases have 2 components, CF(1) - the catalytic core - and CF(0) - the membrane proton channel. CF(1) has five subunits: alpha(3), beta(3), gamma(1), delta(1), epsilon(1). CF(0) has three main subunits: a, b and c.</text>
</comment>
<proteinExistence type="inferred from homology"/>
<sequence length="145" mass="16336">MHSILLEIITPQRKAFAENVNAVYVPTANGRIGVLPKHLRLFTSLTEGEIKITYGGKDWYLAIGGGFMEVTKEKISILVSRAVHADEINESELKKAQEEAKDKIRQKGKTEERTEALASLRRSYLELKVLGHHKHRQMPSMPSVS</sequence>
<dbReference type="GO" id="GO:0005886">
    <property type="term" value="C:plasma membrane"/>
    <property type="evidence" value="ECO:0007669"/>
    <property type="project" value="UniProtKB-SubCell"/>
</dbReference>
<keyword evidence="7 8" id="KW-0066">ATP synthesis</keyword>
<dbReference type="HAMAP" id="MF_00530">
    <property type="entry name" value="ATP_synth_epsil_bac"/>
    <property type="match status" value="1"/>
</dbReference>
<evidence type="ECO:0000259" key="11">
    <source>
        <dbReference type="Pfam" id="PF02823"/>
    </source>
</evidence>
<dbReference type="CDD" id="cd12152">
    <property type="entry name" value="F1-ATPase_delta"/>
    <property type="match status" value="1"/>
</dbReference>
<dbReference type="Proteomes" id="UP000034617">
    <property type="component" value="Unassembled WGS sequence"/>
</dbReference>
<dbReference type="Gene3D" id="2.60.15.10">
    <property type="entry name" value="F0F1 ATP synthase delta/epsilon subunit, N-terminal"/>
    <property type="match status" value="1"/>
</dbReference>
<evidence type="ECO:0000256" key="6">
    <source>
        <dbReference type="ARBA" id="ARBA00023196"/>
    </source>
</evidence>
<dbReference type="GO" id="GO:0046933">
    <property type="term" value="F:proton-transporting ATP synthase activity, rotational mechanism"/>
    <property type="evidence" value="ECO:0007669"/>
    <property type="project" value="UniProtKB-UniRule"/>
</dbReference>
<dbReference type="EMBL" id="LCHM01000037">
    <property type="protein sequence ID" value="KKT36513.1"/>
    <property type="molecule type" value="Genomic_DNA"/>
</dbReference>
<evidence type="ECO:0000256" key="5">
    <source>
        <dbReference type="ARBA" id="ARBA00023136"/>
    </source>
</evidence>
<keyword evidence="8" id="KW-1003">Cell membrane</keyword>
<evidence type="ECO:0000313" key="12">
    <source>
        <dbReference type="EMBL" id="KKT36513.1"/>
    </source>
</evidence>
<evidence type="ECO:0000256" key="7">
    <source>
        <dbReference type="ARBA" id="ARBA00023310"/>
    </source>
</evidence>
<dbReference type="Pfam" id="PF02823">
    <property type="entry name" value="ATP-synt_DE_N"/>
    <property type="match status" value="1"/>
</dbReference>
<comment type="subcellular location">
    <subcellularLocation>
        <location evidence="8">Cell membrane</location>
        <topology evidence="8">Peripheral membrane protein</topology>
    </subcellularLocation>
    <subcellularLocation>
        <location evidence="1">Endomembrane system</location>
        <topology evidence="1">Peripheral membrane protein</topology>
    </subcellularLocation>
</comment>
<evidence type="ECO:0000256" key="3">
    <source>
        <dbReference type="ARBA" id="ARBA00022448"/>
    </source>
</evidence>
<evidence type="ECO:0000256" key="10">
    <source>
        <dbReference type="SAM" id="MobiDB-lite"/>
    </source>
</evidence>
<comment type="caution">
    <text evidence="12">The sequence shown here is derived from an EMBL/GenBank/DDBJ whole genome shotgun (WGS) entry which is preliminary data.</text>
</comment>
<feature type="region of interest" description="Disordered" evidence="10">
    <location>
        <begin position="94"/>
        <end position="115"/>
    </location>
</feature>
<evidence type="ECO:0000313" key="13">
    <source>
        <dbReference type="Proteomes" id="UP000034617"/>
    </source>
</evidence>
<feature type="domain" description="ATP synthase F1 complex delta/epsilon subunit N-terminal" evidence="11">
    <location>
        <begin position="6"/>
        <end position="82"/>
    </location>
</feature>
<name>A0A0G1GQ85_9BACT</name>
<evidence type="ECO:0000256" key="9">
    <source>
        <dbReference type="RuleBase" id="RU003656"/>
    </source>
</evidence>
<accession>A0A0G1GQ85</accession>
<comment type="similarity">
    <text evidence="2 8 9">Belongs to the ATPase epsilon chain family.</text>
</comment>
<keyword evidence="3 8" id="KW-0813">Transport</keyword>
<dbReference type="PANTHER" id="PTHR13822:SF10">
    <property type="entry name" value="ATP SYNTHASE EPSILON CHAIN, CHLOROPLASTIC"/>
    <property type="match status" value="1"/>
</dbReference>
<dbReference type="SUPFAM" id="SSF51344">
    <property type="entry name" value="Epsilon subunit of F1F0-ATP synthase N-terminal domain"/>
    <property type="match status" value="1"/>
</dbReference>
<dbReference type="GO" id="GO:0045259">
    <property type="term" value="C:proton-transporting ATP synthase complex"/>
    <property type="evidence" value="ECO:0007669"/>
    <property type="project" value="UniProtKB-KW"/>
</dbReference>
<keyword evidence="8" id="KW-0375">Hydrogen ion transport</keyword>
<keyword evidence="4 8" id="KW-0406">Ion transport</keyword>
<reference evidence="12 13" key="1">
    <citation type="journal article" date="2015" name="Nature">
        <title>rRNA introns, odd ribosomes, and small enigmatic genomes across a large radiation of phyla.</title>
        <authorList>
            <person name="Brown C.T."/>
            <person name="Hug L.A."/>
            <person name="Thomas B.C."/>
            <person name="Sharon I."/>
            <person name="Castelle C.J."/>
            <person name="Singh A."/>
            <person name="Wilkins M.J."/>
            <person name="Williams K.H."/>
            <person name="Banfield J.F."/>
        </authorList>
    </citation>
    <scope>NUCLEOTIDE SEQUENCE [LARGE SCALE GENOMIC DNA]</scope>
</reference>
<evidence type="ECO:0000256" key="1">
    <source>
        <dbReference type="ARBA" id="ARBA00004184"/>
    </source>
</evidence>
<dbReference type="GO" id="GO:0012505">
    <property type="term" value="C:endomembrane system"/>
    <property type="evidence" value="ECO:0007669"/>
    <property type="project" value="UniProtKB-SubCell"/>
</dbReference>
<evidence type="ECO:0000256" key="8">
    <source>
        <dbReference type="HAMAP-Rule" id="MF_00530"/>
    </source>
</evidence>